<dbReference type="Gene3D" id="2.40.30.170">
    <property type="match status" value="1"/>
</dbReference>
<sequence length="417" mass="45432">MIKDTSSQDVVVKQQRRRTPWIVFSVCVIAIVCMGYVAVSAPPAAISVAKSSLKVHKVSKGDLVRDIVTTGKIIAANAPQVYSPEQGYVLLKVTPGDFIEVGDTVAIVDSPELQSNLKQEQLVLASLRSDLARQQLDVRRQTLLLNKQADLAKVELDAAMREDKRASLSIQNHLISQIDFEEAQDNLARAKVTHKHALAEIELATDTLAFELKTTEEKVARQELVVVELARQLANLQIKATVSGVVGNVRIQPNALVAKNELLMTLVDLSAYEAQLNVAESYAGDLGIGMDVELTMGGQTVLGTLVSISPEVVERQVTARVRFPENSVQSIRQNQQVSARILLENKTDVLKVARGSFLQAGGHTAYLVNGDVAERVAIQIGATSMREIEILGGLNEGDEIVISNYEKFNQAPSVLLR</sequence>
<dbReference type="Proteomes" id="UP000056090">
    <property type="component" value="Chromosome"/>
</dbReference>
<dbReference type="KEGG" id="aal:EP13_06055"/>
<evidence type="ECO:0000256" key="3">
    <source>
        <dbReference type="SAM" id="Coils"/>
    </source>
</evidence>
<dbReference type="InterPro" id="IPR050465">
    <property type="entry name" value="UPF0194_transport"/>
</dbReference>
<keyword evidence="2 3" id="KW-0175">Coiled coil</keyword>
<dbReference type="PANTHER" id="PTHR32347:SF14">
    <property type="entry name" value="EFFLUX SYSTEM COMPONENT YKNX-RELATED"/>
    <property type="match status" value="1"/>
</dbReference>
<reference evidence="5 6" key="1">
    <citation type="submission" date="2014-06" db="EMBL/GenBank/DDBJ databases">
        <title>Genomes of Alteromonas australica, a world apart.</title>
        <authorList>
            <person name="Gonzaga A."/>
            <person name="Lopez-Perez M."/>
            <person name="Rodriguez-Valera F."/>
        </authorList>
    </citation>
    <scope>NUCLEOTIDE SEQUENCE [LARGE SCALE GENOMIC DNA]</scope>
    <source>
        <strain evidence="5 6">H 17</strain>
    </source>
</reference>
<dbReference type="GO" id="GO:0030313">
    <property type="term" value="C:cell envelope"/>
    <property type="evidence" value="ECO:0007669"/>
    <property type="project" value="UniProtKB-SubCell"/>
</dbReference>
<gene>
    <name evidence="5" type="ORF">EP13_06055</name>
</gene>
<dbReference type="PANTHER" id="PTHR32347">
    <property type="entry name" value="EFFLUX SYSTEM COMPONENT YKNX-RELATED"/>
    <property type="match status" value="1"/>
</dbReference>
<keyword evidence="6" id="KW-1185">Reference proteome</keyword>
<organism evidence="5 6">
    <name type="scientific">Alteromonas australica</name>
    <dbReference type="NCBI Taxonomy" id="589873"/>
    <lineage>
        <taxon>Bacteria</taxon>
        <taxon>Pseudomonadati</taxon>
        <taxon>Pseudomonadota</taxon>
        <taxon>Gammaproteobacteria</taxon>
        <taxon>Alteromonadales</taxon>
        <taxon>Alteromonadaceae</taxon>
        <taxon>Alteromonas/Salinimonas group</taxon>
        <taxon>Alteromonas</taxon>
    </lineage>
</organism>
<dbReference type="EMBL" id="CP008849">
    <property type="protein sequence ID" value="AIF98295.1"/>
    <property type="molecule type" value="Genomic_DNA"/>
</dbReference>
<dbReference type="eggNOG" id="COG0845">
    <property type="taxonomic scope" value="Bacteria"/>
</dbReference>
<evidence type="ECO:0000256" key="2">
    <source>
        <dbReference type="ARBA" id="ARBA00023054"/>
    </source>
</evidence>
<evidence type="ECO:0000256" key="4">
    <source>
        <dbReference type="SAM" id="Phobius"/>
    </source>
</evidence>
<proteinExistence type="predicted"/>
<feature type="transmembrane region" description="Helical" evidence="4">
    <location>
        <begin position="21"/>
        <end position="39"/>
    </location>
</feature>
<keyword evidence="4" id="KW-0812">Transmembrane</keyword>
<accession>A0A075P0B9</accession>
<protein>
    <submittedName>
        <fullName evidence="5">RND transporter MFP subunit</fullName>
    </submittedName>
</protein>
<dbReference type="AlphaFoldDB" id="A0A075P0B9"/>
<dbReference type="GeneID" id="78254481"/>
<dbReference type="RefSeq" id="WP_044056490.1">
    <property type="nucleotide sequence ID" value="NZ_CBCSKJ010000001.1"/>
</dbReference>
<evidence type="ECO:0000313" key="5">
    <source>
        <dbReference type="EMBL" id="AIF98295.1"/>
    </source>
</evidence>
<name>A0A075P0B9_9ALTE</name>
<keyword evidence="4" id="KW-1133">Transmembrane helix</keyword>
<comment type="subcellular location">
    <subcellularLocation>
        <location evidence="1">Cell envelope</location>
    </subcellularLocation>
</comment>
<dbReference type="Gene3D" id="2.40.420.20">
    <property type="match status" value="1"/>
</dbReference>
<evidence type="ECO:0000256" key="1">
    <source>
        <dbReference type="ARBA" id="ARBA00004196"/>
    </source>
</evidence>
<evidence type="ECO:0000313" key="6">
    <source>
        <dbReference type="Proteomes" id="UP000056090"/>
    </source>
</evidence>
<feature type="coiled-coil region" evidence="3">
    <location>
        <begin position="180"/>
        <end position="239"/>
    </location>
</feature>
<keyword evidence="4" id="KW-0472">Membrane</keyword>